<feature type="transmembrane region" description="Helical" evidence="6">
    <location>
        <begin position="42"/>
        <end position="62"/>
    </location>
</feature>
<evidence type="ECO:0000256" key="6">
    <source>
        <dbReference type="SAM" id="Phobius"/>
    </source>
</evidence>
<dbReference type="Proteomes" id="UP001168821">
    <property type="component" value="Unassembled WGS sequence"/>
</dbReference>
<name>A0AA38HIY0_9CUCU</name>
<dbReference type="PANTHER" id="PTHR13414:SF9">
    <property type="entry name" value="PROTON-COUPLED ZINC ANTIPORTER SLC30A9, MITOCHONDRIAL"/>
    <property type="match status" value="1"/>
</dbReference>
<dbReference type="GO" id="GO:0016020">
    <property type="term" value="C:membrane"/>
    <property type="evidence" value="ECO:0007669"/>
    <property type="project" value="UniProtKB-SubCell"/>
</dbReference>
<evidence type="ECO:0000259" key="7">
    <source>
        <dbReference type="Pfam" id="PF01545"/>
    </source>
</evidence>
<dbReference type="GO" id="GO:0005783">
    <property type="term" value="C:endoplasmic reticulum"/>
    <property type="evidence" value="ECO:0007669"/>
    <property type="project" value="TreeGrafter"/>
</dbReference>
<keyword evidence="4 6" id="KW-1133">Transmembrane helix</keyword>
<evidence type="ECO:0000313" key="8">
    <source>
        <dbReference type="EMBL" id="KAJ3628673.1"/>
    </source>
</evidence>
<dbReference type="EMBL" id="JALNTZ010001149">
    <property type="protein sequence ID" value="KAJ3628673.1"/>
    <property type="molecule type" value="Genomic_DNA"/>
</dbReference>
<dbReference type="Gene3D" id="1.20.1510.10">
    <property type="entry name" value="Cation efflux protein transmembrane domain"/>
    <property type="match status" value="1"/>
</dbReference>
<dbReference type="InterPro" id="IPR027469">
    <property type="entry name" value="Cation_efflux_TMD_sf"/>
</dbReference>
<dbReference type="SUPFAM" id="SSF161111">
    <property type="entry name" value="Cation efflux protein transmembrane domain-like"/>
    <property type="match status" value="1"/>
</dbReference>
<feature type="transmembrane region" description="Helical" evidence="6">
    <location>
        <begin position="194"/>
        <end position="212"/>
    </location>
</feature>
<feature type="domain" description="Cation efflux protein transmembrane" evidence="7">
    <location>
        <begin position="1"/>
        <end position="204"/>
    </location>
</feature>
<protein>
    <recommendedName>
        <fullName evidence="7">Cation efflux protein transmembrane domain-containing protein</fullName>
    </recommendedName>
</protein>
<proteinExistence type="predicted"/>
<dbReference type="GO" id="GO:0008324">
    <property type="term" value="F:monoatomic cation transmembrane transporter activity"/>
    <property type="evidence" value="ECO:0007669"/>
    <property type="project" value="InterPro"/>
</dbReference>
<reference evidence="8" key="1">
    <citation type="journal article" date="2023" name="G3 (Bethesda)">
        <title>Whole genome assemblies of Zophobas morio and Tenebrio molitor.</title>
        <authorList>
            <person name="Kaur S."/>
            <person name="Stinson S.A."/>
            <person name="diCenzo G.C."/>
        </authorList>
    </citation>
    <scope>NUCLEOTIDE SEQUENCE</scope>
    <source>
        <strain evidence="8">QUZm001</strain>
    </source>
</reference>
<comment type="caution">
    <text evidence="8">The sequence shown here is derived from an EMBL/GenBank/DDBJ whole genome shotgun (WGS) entry which is preliminary data.</text>
</comment>
<evidence type="ECO:0000313" key="9">
    <source>
        <dbReference type="Proteomes" id="UP001168821"/>
    </source>
</evidence>
<keyword evidence="9" id="KW-1185">Reference proteome</keyword>
<gene>
    <name evidence="8" type="ORF">Zmor_003984</name>
</gene>
<accession>A0AA38HIY0</accession>
<sequence>MLSEGIHSLADAANQLLLAIGISRSLRAPDDAHPYGYGGERYAWALISGVGIFFVGCGVSVYHGIMGLMHPHQLDHLEWVSFRVTSLTPISSNATQAFGLIAFSGLIEGGSLAIAYCQVKQNAANFGFTIRRYIKEGSDPNDVAVLLEDAAAVFGLGIAMSTREYEKRGKKLFSHYSLGCLGLTLYFNDPTYDAIGSVAVGGLLGICAIILVHRNKDALIGRAIPKQRVKEIVRALSKDPVVKSTHDIKTLLTGVNSARFKAEISFEGQIVTERYLERISINTVLLEIKKVETPEQCRQFMLKHGAGIVDAVGKEVDRIEQTIQRIAPEVRHVDLEVL</sequence>
<keyword evidence="2" id="KW-0813">Transport</keyword>
<evidence type="ECO:0000256" key="3">
    <source>
        <dbReference type="ARBA" id="ARBA00022692"/>
    </source>
</evidence>
<feature type="transmembrane region" description="Helical" evidence="6">
    <location>
        <begin position="172"/>
        <end position="188"/>
    </location>
</feature>
<organism evidence="8 9">
    <name type="scientific">Zophobas morio</name>
    <dbReference type="NCBI Taxonomy" id="2755281"/>
    <lineage>
        <taxon>Eukaryota</taxon>
        <taxon>Metazoa</taxon>
        <taxon>Ecdysozoa</taxon>
        <taxon>Arthropoda</taxon>
        <taxon>Hexapoda</taxon>
        <taxon>Insecta</taxon>
        <taxon>Pterygota</taxon>
        <taxon>Neoptera</taxon>
        <taxon>Endopterygota</taxon>
        <taxon>Coleoptera</taxon>
        <taxon>Polyphaga</taxon>
        <taxon>Cucujiformia</taxon>
        <taxon>Tenebrionidae</taxon>
        <taxon>Zophobas</taxon>
    </lineage>
</organism>
<keyword evidence="5 6" id="KW-0472">Membrane</keyword>
<dbReference type="InterPro" id="IPR058533">
    <property type="entry name" value="Cation_efflux_TM"/>
</dbReference>
<evidence type="ECO:0000256" key="4">
    <source>
        <dbReference type="ARBA" id="ARBA00022989"/>
    </source>
</evidence>
<keyword evidence="3 6" id="KW-0812">Transmembrane</keyword>
<dbReference type="GO" id="GO:0006882">
    <property type="term" value="P:intracellular zinc ion homeostasis"/>
    <property type="evidence" value="ECO:0007669"/>
    <property type="project" value="TreeGrafter"/>
</dbReference>
<dbReference type="Pfam" id="PF01545">
    <property type="entry name" value="Cation_efflux"/>
    <property type="match status" value="1"/>
</dbReference>
<evidence type="ECO:0000256" key="2">
    <source>
        <dbReference type="ARBA" id="ARBA00022448"/>
    </source>
</evidence>
<dbReference type="PANTHER" id="PTHR13414">
    <property type="entry name" value="HUEL-CATION TRANSPORTER"/>
    <property type="match status" value="1"/>
</dbReference>
<dbReference type="InterPro" id="IPR040177">
    <property type="entry name" value="SLC30A9"/>
</dbReference>
<dbReference type="AlphaFoldDB" id="A0AA38HIY0"/>
<evidence type="ECO:0000256" key="5">
    <source>
        <dbReference type="ARBA" id="ARBA00023136"/>
    </source>
</evidence>
<evidence type="ECO:0000256" key="1">
    <source>
        <dbReference type="ARBA" id="ARBA00004141"/>
    </source>
</evidence>
<dbReference type="GO" id="GO:0006829">
    <property type="term" value="P:zinc ion transport"/>
    <property type="evidence" value="ECO:0007669"/>
    <property type="project" value="InterPro"/>
</dbReference>
<comment type="subcellular location">
    <subcellularLocation>
        <location evidence="1">Membrane</location>
        <topology evidence="1">Multi-pass membrane protein</topology>
    </subcellularLocation>
</comment>